<dbReference type="PANTHER" id="PTHR35795">
    <property type="entry name" value="SLR1885 PROTEIN"/>
    <property type="match status" value="1"/>
</dbReference>
<sequence length="401" mass="47268">MQPKYKRVLQDKRPDLYNAIIKYNENRENLLSKFATKNNDGIRREQNFTEDIRTKFSRDADRIIHSKAYSRYIDKTQVFFMVDNDHITHRVLHIQLVSKIARTIGRSLRLNEDLIEAIAVGHDIGHPPFGHQGEEILSDLCKKNRSGRFLHNVEGVKFLEDIENCNLTLQVLDGILCHNGEKIERSLRPDRKKDWKIFDNEIKEILKGRTNYAPMTLEGCVVRMADIIAYLGRDIQDARIIGLIKRDDLNLISEECTGKIGTENADIVNNLIIDIIENSFDKEDEISYSKEIYECLKKYKNFNYNKIYNNPKRLGEKSKIVEMYGTLFEKFLNDLKRENKDSKIYEHFVEINKINREYVENYSYVEIVRDYIAGMTDRYFEDAFKDVVLPKRVKTFKEKEI</sequence>
<dbReference type="Pfam" id="PF13286">
    <property type="entry name" value="HD_assoc"/>
    <property type="match status" value="1"/>
</dbReference>
<organism evidence="3">
    <name type="scientific">groundwater metagenome</name>
    <dbReference type="NCBI Taxonomy" id="717931"/>
    <lineage>
        <taxon>unclassified sequences</taxon>
        <taxon>metagenomes</taxon>
        <taxon>ecological metagenomes</taxon>
    </lineage>
</organism>
<dbReference type="InterPro" id="IPR026875">
    <property type="entry name" value="PHydrolase_assoc_dom"/>
</dbReference>
<dbReference type="InterPro" id="IPR003607">
    <property type="entry name" value="HD/PDEase_dom"/>
</dbReference>
<dbReference type="SUPFAM" id="SSF109604">
    <property type="entry name" value="HD-domain/PDEase-like"/>
    <property type="match status" value="1"/>
</dbReference>
<dbReference type="PROSITE" id="PS51831">
    <property type="entry name" value="HD"/>
    <property type="match status" value="1"/>
</dbReference>
<dbReference type="EMBL" id="CCXY01000074">
    <property type="protein sequence ID" value="CEG11711.1"/>
    <property type="molecule type" value="Genomic_DNA"/>
</dbReference>
<evidence type="ECO:0000313" key="3">
    <source>
        <dbReference type="EMBL" id="CEG11711.1"/>
    </source>
</evidence>
<name>A0A098E873_9ZZZZ</name>
<dbReference type="InterPro" id="IPR051094">
    <property type="entry name" value="Diverse_Catalytic_Enzymes"/>
</dbReference>
<dbReference type="InterPro" id="IPR006674">
    <property type="entry name" value="HD_domain"/>
</dbReference>
<proteinExistence type="predicted"/>
<protein>
    <submittedName>
        <fullName evidence="3">dGTP triphosphohydrolase</fullName>
    </submittedName>
</protein>
<dbReference type="Pfam" id="PF01966">
    <property type="entry name" value="HD"/>
    <property type="match status" value="1"/>
</dbReference>
<evidence type="ECO:0000256" key="1">
    <source>
        <dbReference type="ARBA" id="ARBA00022801"/>
    </source>
</evidence>
<evidence type="ECO:0000259" key="2">
    <source>
        <dbReference type="PROSITE" id="PS51831"/>
    </source>
</evidence>
<dbReference type="CDD" id="cd00077">
    <property type="entry name" value="HDc"/>
    <property type="match status" value="1"/>
</dbReference>
<keyword evidence="1 3" id="KW-0378">Hydrolase</keyword>
<dbReference type="Gene3D" id="1.10.3210.10">
    <property type="entry name" value="Hypothetical protein af1432"/>
    <property type="match status" value="1"/>
</dbReference>
<dbReference type="SMART" id="SM00471">
    <property type="entry name" value="HDc"/>
    <property type="match status" value="1"/>
</dbReference>
<dbReference type="PANTHER" id="PTHR35795:SF1">
    <property type="entry name" value="BIS(5'-NUCLEOSYL)-TETRAPHOSPHATASE, SYMMETRICAL"/>
    <property type="match status" value="1"/>
</dbReference>
<feature type="domain" description="HD" evidence="2">
    <location>
        <begin position="90"/>
        <end position="231"/>
    </location>
</feature>
<dbReference type="AlphaFoldDB" id="A0A098E873"/>
<dbReference type="GO" id="GO:0016787">
    <property type="term" value="F:hydrolase activity"/>
    <property type="evidence" value="ECO:0007669"/>
    <property type="project" value="UniProtKB-KW"/>
</dbReference>
<accession>A0A098E873</accession>
<reference evidence="3" key="1">
    <citation type="submission" date="2014-09" db="EMBL/GenBank/DDBJ databases">
        <authorList>
            <person name="Probst J Alexander"/>
        </authorList>
    </citation>
    <scope>NUCLEOTIDE SEQUENCE</scope>
</reference>
<gene>
    <name evidence="3" type="ORF">MSIBF_A1650012</name>
</gene>